<feature type="region of interest" description="Disordered" evidence="10">
    <location>
        <begin position="1"/>
        <end position="68"/>
    </location>
</feature>
<dbReference type="EMBL" id="JAAAJB010000647">
    <property type="protein sequence ID" value="KAG0252608.1"/>
    <property type="molecule type" value="Genomic_DNA"/>
</dbReference>
<dbReference type="GO" id="GO:0005886">
    <property type="term" value="C:plasma membrane"/>
    <property type="evidence" value="ECO:0007669"/>
    <property type="project" value="UniProtKB-SubCell"/>
</dbReference>
<keyword evidence="9" id="KW-0325">Glycoprotein</keyword>
<evidence type="ECO:0000256" key="5">
    <source>
        <dbReference type="ARBA" id="ARBA00022679"/>
    </source>
</evidence>
<feature type="compositionally biased region" description="Low complexity" evidence="10">
    <location>
        <begin position="37"/>
        <end position="55"/>
    </location>
</feature>
<gene>
    <name evidence="13" type="primary">CHS3_3</name>
    <name evidence="13" type="ORF">DFQ27_007950</name>
</gene>
<feature type="compositionally biased region" description="Low complexity" evidence="10">
    <location>
        <begin position="1217"/>
        <end position="1229"/>
    </location>
</feature>
<feature type="transmembrane region" description="Helical" evidence="11">
    <location>
        <begin position="987"/>
        <end position="1006"/>
    </location>
</feature>
<feature type="region of interest" description="Disordered" evidence="10">
    <location>
        <begin position="85"/>
        <end position="196"/>
    </location>
</feature>
<dbReference type="CDD" id="cd04190">
    <property type="entry name" value="Chitin_synth_C"/>
    <property type="match status" value="1"/>
</dbReference>
<feature type="transmembrane region" description="Helical" evidence="11">
    <location>
        <begin position="933"/>
        <end position="953"/>
    </location>
</feature>
<proteinExistence type="predicted"/>
<evidence type="ECO:0000256" key="11">
    <source>
        <dbReference type="SAM" id="Phobius"/>
    </source>
</evidence>
<comment type="caution">
    <text evidence="13">The sequence shown here is derived from an EMBL/GenBank/DDBJ whole genome shotgun (WGS) entry which is preliminary data.</text>
</comment>
<dbReference type="Pfam" id="PF22997">
    <property type="entry name" value="CHS4"/>
    <property type="match status" value="1"/>
</dbReference>
<dbReference type="GO" id="GO:0004100">
    <property type="term" value="F:chitin synthase activity"/>
    <property type="evidence" value="ECO:0007669"/>
    <property type="project" value="UniProtKB-EC"/>
</dbReference>
<evidence type="ECO:0000256" key="6">
    <source>
        <dbReference type="ARBA" id="ARBA00022692"/>
    </source>
</evidence>
<evidence type="ECO:0000313" key="13">
    <source>
        <dbReference type="EMBL" id="KAG0252608.1"/>
    </source>
</evidence>
<dbReference type="OrthoDB" id="370884at2759"/>
<feature type="compositionally biased region" description="Polar residues" evidence="10">
    <location>
        <begin position="1399"/>
        <end position="1420"/>
    </location>
</feature>
<comment type="subcellular location">
    <subcellularLocation>
        <location evidence="1">Cell membrane</location>
        <topology evidence="1">Multi-pass membrane protein</topology>
    </subcellularLocation>
</comment>
<evidence type="ECO:0000256" key="9">
    <source>
        <dbReference type="ARBA" id="ARBA00023180"/>
    </source>
</evidence>
<evidence type="ECO:0000259" key="12">
    <source>
        <dbReference type="Pfam" id="PF22997"/>
    </source>
</evidence>
<evidence type="ECO:0000256" key="1">
    <source>
        <dbReference type="ARBA" id="ARBA00004651"/>
    </source>
</evidence>
<keyword evidence="5" id="KW-0808">Transferase</keyword>
<evidence type="ECO:0000256" key="10">
    <source>
        <dbReference type="SAM" id="MobiDB-lite"/>
    </source>
</evidence>
<feature type="region of interest" description="Disordered" evidence="10">
    <location>
        <begin position="1297"/>
        <end position="1474"/>
    </location>
</feature>
<dbReference type="EC" id="2.4.1.16" evidence="2"/>
<dbReference type="InterPro" id="IPR029044">
    <property type="entry name" value="Nucleotide-diphossugar_trans"/>
</dbReference>
<feature type="transmembrane region" description="Helical" evidence="11">
    <location>
        <begin position="1012"/>
        <end position="1034"/>
    </location>
</feature>
<feature type="compositionally biased region" description="Low complexity" evidence="10">
    <location>
        <begin position="95"/>
        <end position="118"/>
    </location>
</feature>
<dbReference type="SUPFAM" id="SSF53448">
    <property type="entry name" value="Nucleotide-diphospho-sugar transferases"/>
    <property type="match status" value="1"/>
</dbReference>
<protein>
    <recommendedName>
        <fullName evidence="2">chitin synthase</fullName>
        <ecNumber evidence="2">2.4.1.16</ecNumber>
    </recommendedName>
</protein>
<feature type="compositionally biased region" description="Gly residues" evidence="10">
    <location>
        <begin position="153"/>
        <end position="188"/>
    </location>
</feature>
<feature type="compositionally biased region" description="Pro residues" evidence="10">
    <location>
        <begin position="1318"/>
        <end position="1330"/>
    </location>
</feature>
<dbReference type="InterPro" id="IPR054295">
    <property type="entry name" value="CHS4-like_dom"/>
</dbReference>
<feature type="domain" description="Chitin synthase 4-like" evidence="12">
    <location>
        <begin position="412"/>
        <end position="488"/>
    </location>
</feature>
<evidence type="ECO:0000313" key="14">
    <source>
        <dbReference type="Proteomes" id="UP000807716"/>
    </source>
</evidence>
<feature type="transmembrane region" description="Helical" evidence="11">
    <location>
        <begin position="503"/>
        <end position="529"/>
    </location>
</feature>
<feature type="compositionally biased region" description="Basic and acidic residues" evidence="10">
    <location>
        <begin position="135"/>
        <end position="149"/>
    </location>
</feature>
<organism evidence="13 14">
    <name type="scientific">Actinomortierella ambigua</name>
    <dbReference type="NCBI Taxonomy" id="1343610"/>
    <lineage>
        <taxon>Eukaryota</taxon>
        <taxon>Fungi</taxon>
        <taxon>Fungi incertae sedis</taxon>
        <taxon>Mucoromycota</taxon>
        <taxon>Mortierellomycotina</taxon>
        <taxon>Mortierellomycetes</taxon>
        <taxon>Mortierellales</taxon>
        <taxon>Mortierellaceae</taxon>
        <taxon>Actinomortierella</taxon>
    </lineage>
</organism>
<evidence type="ECO:0000256" key="8">
    <source>
        <dbReference type="ARBA" id="ARBA00023136"/>
    </source>
</evidence>
<feature type="compositionally biased region" description="Pro residues" evidence="10">
    <location>
        <begin position="1356"/>
        <end position="1386"/>
    </location>
</feature>
<feature type="transmembrane region" description="Helical" evidence="11">
    <location>
        <begin position="959"/>
        <end position="980"/>
    </location>
</feature>
<feature type="compositionally biased region" description="Pro residues" evidence="10">
    <location>
        <begin position="1170"/>
        <end position="1185"/>
    </location>
</feature>
<keyword evidence="14" id="KW-1185">Reference proteome</keyword>
<feature type="compositionally biased region" description="Gly residues" evidence="10">
    <location>
        <begin position="1331"/>
        <end position="1343"/>
    </location>
</feature>
<feature type="region of interest" description="Disordered" evidence="10">
    <location>
        <begin position="1123"/>
        <end position="1252"/>
    </location>
</feature>
<evidence type="ECO:0000256" key="2">
    <source>
        <dbReference type="ARBA" id="ARBA00012543"/>
    </source>
</evidence>
<evidence type="ECO:0000256" key="4">
    <source>
        <dbReference type="ARBA" id="ARBA00022676"/>
    </source>
</evidence>
<dbReference type="PANTHER" id="PTHR22914">
    <property type="entry name" value="CHITIN SYNTHASE"/>
    <property type="match status" value="1"/>
</dbReference>
<evidence type="ECO:0000256" key="7">
    <source>
        <dbReference type="ARBA" id="ARBA00022989"/>
    </source>
</evidence>
<dbReference type="GO" id="GO:0030428">
    <property type="term" value="C:cell septum"/>
    <property type="evidence" value="ECO:0007669"/>
    <property type="project" value="TreeGrafter"/>
</dbReference>
<dbReference type="Proteomes" id="UP000807716">
    <property type="component" value="Unassembled WGS sequence"/>
</dbReference>
<dbReference type="PANTHER" id="PTHR22914:SF16">
    <property type="entry name" value="CHITIN SYNTHASE 3"/>
    <property type="match status" value="1"/>
</dbReference>
<keyword evidence="6 11" id="KW-0812">Transmembrane</keyword>
<feature type="transmembrane region" description="Helical" evidence="11">
    <location>
        <begin position="271"/>
        <end position="289"/>
    </location>
</feature>
<reference evidence="13" key="1">
    <citation type="journal article" date="2020" name="Fungal Divers.">
        <title>Resolving the Mortierellaceae phylogeny through synthesis of multi-gene phylogenetics and phylogenomics.</title>
        <authorList>
            <person name="Vandepol N."/>
            <person name="Liber J."/>
            <person name="Desiro A."/>
            <person name="Na H."/>
            <person name="Kennedy M."/>
            <person name="Barry K."/>
            <person name="Grigoriev I.V."/>
            <person name="Miller A.N."/>
            <person name="O'Donnell K."/>
            <person name="Stajich J.E."/>
            <person name="Bonito G."/>
        </authorList>
    </citation>
    <scope>NUCLEOTIDE SEQUENCE</scope>
    <source>
        <strain evidence="13">BC1065</strain>
    </source>
</reference>
<feature type="compositionally biased region" description="Low complexity" evidence="10">
    <location>
        <begin position="1449"/>
        <end position="1463"/>
    </location>
</feature>
<keyword evidence="7 11" id="KW-1133">Transmembrane helix</keyword>
<keyword evidence="8 11" id="KW-0472">Membrane</keyword>
<accession>A0A9P6TYZ4</accession>
<feature type="region of interest" description="Disordered" evidence="10">
    <location>
        <begin position="558"/>
        <end position="586"/>
    </location>
</feature>
<keyword evidence="3" id="KW-1003">Cell membrane</keyword>
<sequence length="1474" mass="159976">MVNLHRNRSMTKPERFRPRQGMLNRTPSTKHREEQRQQQQQQNQPSSASSSSNAPDTHHHDTRFDSTGNLLDESARSLTGVLASAEAEGGGGGPSSLTSSSLSSSPPRPSILLSPQEQQRQERLRQQQAQQRRNQQQEEQQRIALERGRTIAGRGGGGGGGGGGGAGAGAGTGAGAGGGPRGGGGPGHGHGHGRQRANTFTRANTMIQRANSKAQQGKAAIRKKMAEREIELTPWVIFSRIMTCCLPTSLLRCCNSKLTNAHVVQAWREKVTLCMLIFFICCLLAYLIFGIRPTMCPDNARAVLSYSTNPTDDKPAQKNNYIDSVIVRGTVYPFDDMRQFLGTKRVILGRDYRGMDISALFSDDPNPCNEFFTPNTTSCTVPNPYNNPPLVARPCIPTSQLDNVYSEGRLSFLWTDLADTSRREFDNLVVFDGNVFNVTKFLNTASPFGSEMQDVLTRSLRKDASMLIMRTESRKQYIDCLASLTEVGVLENTTMGCFAAQTIMITTLICICMVVGIKFLMALTFNWFLSYRLTEKERSFKPKGGAAAAAATSATATAKSGGGAASKPDGGANEVGDKDAARQTKKSAGRKNLYTAMLVTCYSEGESSIRTTLNSLANTSYSAKHKLIVVICDGLVRGHGNKLTTPEIVINMVDLAPGSEDPKASSYLAIADGEKQHNMAKVYGGHYVYKQRRVPIVVVVKCGNPLEKESSRAGNRGKRDSQLILMSFFQRVIFADRFTELDFEMFRKIRDLSGVYPDQFELVLMVDADTMVKGDSLSYMVTAMQNDHSIMGLCGETMIANKTTSWVTMIQVFEYYISHHLGKAFESVFGGVTCLPGCFCMYRIKAPKGNSWVPILANPEVIQEYNQNIVLTLHEKNLLLLGEDRYLTTLMLRTFPKRQMVFVPQAQCKTVVPDTFKVLLSQRRRWINSTIHNLLELVLVTDLCGIAFLSMQFVVLLELIGTVVLPAAILFAIGMITYAIVTQTIELIPLILIVTLIGLPAVLIVLTTRKWIYVLWMFLYLFSLPIWNFVLPLYSFWHFDDFSWGETRKVANMKRKGGNDHGEAEGEFESGSVVMRKWDEWEKDRLKKLGYRIMKRQSADHGINDLPPPAASMDDRKVRKTKSTVNMGRGNGPHRPSVIGSPGGLMSNQNLAVEPMGGNGGPMRQSTIHRPPPSPRVPSTGPPRPFSHLAQSTPNLLAHDPHQRPVSNMPPPPINFGSPPRIGSPPGSRTNSPGGPRPLGHSMTISHRPSPPMVNRPPGGETIEMGPMLQGGGGGAPGLVPRRSLHVPSMQGGFRPPMMGRPGAPPLPRPGAPLQGGGPPPGFRPPPPGHPGHGQGQMGGGGGGPPPQPMMGGGPGRPPMRPMFQGPPPGSYPNAPPGAGGPPPGVFMPLGGGGDVRMSQYSTQSAGGISSQGENNSTSGLLAHGPPTDGNSSDGTLLPPPSRQNMQRTPSSASTPTTPSTPAFPEPRRASPDQ</sequence>
<name>A0A9P6TYZ4_9FUNG</name>
<dbReference type="Pfam" id="PF03142">
    <property type="entry name" value="Chitin_synth_2"/>
    <property type="match status" value="1"/>
</dbReference>
<dbReference type="GO" id="GO:0006031">
    <property type="term" value="P:chitin biosynthetic process"/>
    <property type="evidence" value="ECO:0007669"/>
    <property type="project" value="TreeGrafter"/>
</dbReference>
<keyword evidence="4" id="KW-0328">Glycosyltransferase</keyword>
<dbReference type="InterPro" id="IPR004835">
    <property type="entry name" value="Chitin_synth"/>
</dbReference>
<evidence type="ECO:0000256" key="3">
    <source>
        <dbReference type="ARBA" id="ARBA00022475"/>
    </source>
</evidence>